<organism evidence="1">
    <name type="scientific">Vitrella brassicaformis</name>
    <dbReference type="NCBI Taxonomy" id="1169539"/>
    <lineage>
        <taxon>Eukaryota</taxon>
        <taxon>Sar</taxon>
        <taxon>Alveolata</taxon>
        <taxon>Colpodellida</taxon>
        <taxon>Vitrellaceae</taxon>
        <taxon>Vitrella</taxon>
    </lineage>
</organism>
<dbReference type="SUPFAM" id="SSF52540">
    <property type="entry name" value="P-loop containing nucleoside triphosphate hydrolases"/>
    <property type="match status" value="1"/>
</dbReference>
<dbReference type="PANTHER" id="PTHR33129:SF1">
    <property type="entry name" value="ATP-BINDING PROTEIN"/>
    <property type="match status" value="1"/>
</dbReference>
<protein>
    <submittedName>
        <fullName evidence="1">Uncharacterized protein</fullName>
    </submittedName>
</protein>
<gene>
    <name evidence="1" type="ORF">VBRA1451_LOCUS3220</name>
</gene>
<dbReference type="PANTHER" id="PTHR33129">
    <property type="entry name" value="PROTEIN KINASE DOMAIN-CONTAINING PROTEIN-RELATED"/>
    <property type="match status" value="1"/>
</dbReference>
<accession>A0A7S1JMY4</accession>
<dbReference type="InterPro" id="IPR027417">
    <property type="entry name" value="P-loop_NTPase"/>
</dbReference>
<sequence>MTSHARCRVVRFLCIHSQVTAMASALSLFLTASLASAHTVAGVRQSARLTFLAPLPTRLERPTHRPVQRATALHAEEPDEKAFAEAMPPIFRVGLELEPYWESVDPINLEAAPITLPLTGGQKLLVRKAYVDIAKIIMDRQKNLNRKTPSYPNYFNVLLRGSPGVGKSWFLLFFLAVLKGEMHRGKNFKIWFVDNSKRSSSVDQQVYELSKDGFVRLRDPLETLFQLQKTQPLDSSQRDWLLIDGLEGALFGIWRGSVLLAASSRKDNYNDFKKELTLNLLMPTWTEDEVAAALEGTEWFDQMDDKRLYAGGIIRDYLTPLSQLKADVDSVIESVKYDDIRRWGGEVPRGVPADNVPQSLLMSLDPTTNGTYTFGKVVWRSPYILGTFIRNLTQQQLSNELDIIMDPRKIAGQQGALLEGLVNEFLRVTKRPISLEPLNHHMERVNKTSQASRMQTQQDKLNGVIRVSLDTTQQDNKPRVFIRSRIKTRPFANVREPGFWVPAAKNWAVIDSLYIDSAEDVVYLIQVTANSEHSASGFDQSLITNLRTSPAIGDGKKTWRIVWAIPQGGSIKPLWSKDPTTREDIKDRLLFQEYVFELPPGRALEEISADPTGTPQRGAKGLFRRFLQDVFSRLKRN</sequence>
<reference evidence="1" key="1">
    <citation type="submission" date="2021-01" db="EMBL/GenBank/DDBJ databases">
        <authorList>
            <person name="Corre E."/>
            <person name="Pelletier E."/>
            <person name="Niang G."/>
            <person name="Scheremetjew M."/>
            <person name="Finn R."/>
            <person name="Kale V."/>
            <person name="Holt S."/>
            <person name="Cochrane G."/>
            <person name="Meng A."/>
            <person name="Brown T."/>
            <person name="Cohen L."/>
        </authorList>
    </citation>
    <scope>NUCLEOTIDE SEQUENCE</scope>
    <source>
        <strain evidence="1">CCMP3346</strain>
    </source>
</reference>
<dbReference type="AlphaFoldDB" id="A0A7S1JMY4"/>
<dbReference type="InterPro" id="IPR052980">
    <property type="entry name" value="Crinkler_effector"/>
</dbReference>
<proteinExistence type="predicted"/>
<dbReference type="EMBL" id="HBGB01005631">
    <property type="protein sequence ID" value="CAD9048162.1"/>
    <property type="molecule type" value="Transcribed_RNA"/>
</dbReference>
<name>A0A7S1JMY4_9ALVE</name>
<evidence type="ECO:0000313" key="1">
    <source>
        <dbReference type="EMBL" id="CAD9048162.1"/>
    </source>
</evidence>